<proteinExistence type="predicted"/>
<comment type="caution">
    <text evidence="1">The sequence shown here is derived from an EMBL/GenBank/DDBJ whole genome shotgun (WGS) entry which is preliminary data.</text>
</comment>
<dbReference type="SUPFAM" id="SSF52833">
    <property type="entry name" value="Thioredoxin-like"/>
    <property type="match status" value="1"/>
</dbReference>
<evidence type="ECO:0000313" key="2">
    <source>
        <dbReference type="Proteomes" id="UP000660801"/>
    </source>
</evidence>
<organism evidence="1 2">
    <name type="scientific">Streptococcus himalayensis</name>
    <dbReference type="NCBI Taxonomy" id="1888195"/>
    <lineage>
        <taxon>Bacteria</taxon>
        <taxon>Bacillati</taxon>
        <taxon>Bacillota</taxon>
        <taxon>Bacilli</taxon>
        <taxon>Lactobacillales</taxon>
        <taxon>Streptococcaceae</taxon>
        <taxon>Streptococcus</taxon>
    </lineage>
</organism>
<evidence type="ECO:0000313" key="1">
    <source>
        <dbReference type="EMBL" id="GGE28585.1"/>
    </source>
</evidence>
<dbReference type="OrthoDB" id="9792987at2"/>
<gene>
    <name evidence="1" type="primary">bta</name>
    <name evidence="1" type="ORF">GCM10011510_07270</name>
</gene>
<sequence>MNFNPIVDGLEQQSVEDIRAIIANQETATFFLGRTTCPYCHRFAQTLATVLEETTATVYFVPSDNVEDAQNLQEFRQTYNIPTVPAFIHIENGELQVRCDSSMTAEEIKSFAHL</sequence>
<dbReference type="EMBL" id="BMJN01000008">
    <property type="protein sequence ID" value="GGE28585.1"/>
    <property type="molecule type" value="Genomic_DNA"/>
</dbReference>
<name>A0A917A5J1_9STRE</name>
<dbReference type="RefSeq" id="WP_068992594.1">
    <property type="nucleotide sequence ID" value="NZ_BMJN01000008.1"/>
</dbReference>
<dbReference type="Gene3D" id="3.40.30.10">
    <property type="entry name" value="Glutaredoxin"/>
    <property type="match status" value="1"/>
</dbReference>
<dbReference type="InterPro" id="IPR046698">
    <property type="entry name" value="PedC-like"/>
</dbReference>
<dbReference type="AlphaFoldDB" id="A0A917A5J1"/>
<dbReference type="PROSITE" id="PS51354">
    <property type="entry name" value="GLUTAREDOXIN_2"/>
    <property type="match status" value="1"/>
</dbReference>
<reference evidence="1" key="1">
    <citation type="journal article" date="2014" name="Int. J. Syst. Evol. Microbiol.">
        <title>Complete genome sequence of Corynebacterium casei LMG S-19264T (=DSM 44701T), isolated from a smear-ripened cheese.</title>
        <authorList>
            <consortium name="US DOE Joint Genome Institute (JGI-PGF)"/>
            <person name="Walter F."/>
            <person name="Albersmeier A."/>
            <person name="Kalinowski J."/>
            <person name="Ruckert C."/>
        </authorList>
    </citation>
    <scope>NUCLEOTIDE SEQUENCE</scope>
    <source>
        <strain evidence="1">CGMCC 1.15533</strain>
    </source>
</reference>
<dbReference type="Proteomes" id="UP000660801">
    <property type="component" value="Unassembled WGS sequence"/>
</dbReference>
<dbReference type="InterPro" id="IPR036249">
    <property type="entry name" value="Thioredoxin-like_sf"/>
</dbReference>
<dbReference type="CDD" id="cd02947">
    <property type="entry name" value="TRX_family"/>
    <property type="match status" value="1"/>
</dbReference>
<protein>
    <submittedName>
        <fullName evidence="1">Thiol reductase thioredoxin</fullName>
    </submittedName>
</protein>
<dbReference type="Pfam" id="PF20207">
    <property type="entry name" value="DUF6568"/>
    <property type="match status" value="1"/>
</dbReference>
<reference evidence="1" key="2">
    <citation type="submission" date="2020-09" db="EMBL/GenBank/DDBJ databases">
        <authorList>
            <person name="Sun Q."/>
            <person name="Zhou Y."/>
        </authorList>
    </citation>
    <scope>NUCLEOTIDE SEQUENCE</scope>
    <source>
        <strain evidence="1">CGMCC 1.15533</strain>
    </source>
</reference>
<accession>A0A917A5J1</accession>
<keyword evidence="2" id="KW-1185">Reference proteome</keyword>